<reference evidence="7" key="1">
    <citation type="submission" date="2023-06" db="EMBL/GenBank/DDBJ databases">
        <authorList>
            <person name="Jiang Y."/>
            <person name="Liu Q."/>
        </authorList>
    </citation>
    <scope>NUCLEOTIDE SEQUENCE</scope>
    <source>
        <strain evidence="7">CGMCC 1.12089</strain>
    </source>
</reference>
<evidence type="ECO:0000256" key="3">
    <source>
        <dbReference type="ARBA" id="ARBA00022475"/>
    </source>
</evidence>
<dbReference type="PROSITE" id="PS00211">
    <property type="entry name" value="ABC_TRANSPORTER_1"/>
    <property type="match status" value="1"/>
</dbReference>
<dbReference type="PANTHER" id="PTHR42788:SF13">
    <property type="entry name" value="ALIPHATIC SULFONATES IMPORT ATP-BINDING PROTEIN SSUB"/>
    <property type="match status" value="1"/>
</dbReference>
<protein>
    <submittedName>
        <fullName evidence="7">ABC transporter ATP-binding protein</fullName>
    </submittedName>
</protein>
<dbReference type="CDD" id="cd03293">
    <property type="entry name" value="ABC_NrtD_SsuB_transporters"/>
    <property type="match status" value="1"/>
</dbReference>
<keyword evidence="3" id="KW-0472">Membrane</keyword>
<proteinExistence type="inferred from homology"/>
<evidence type="ECO:0000256" key="1">
    <source>
        <dbReference type="ARBA" id="ARBA00005417"/>
    </source>
</evidence>
<name>A0ABT7NDZ2_9BURK</name>
<dbReference type="InterPro" id="IPR003439">
    <property type="entry name" value="ABC_transporter-like_ATP-bd"/>
</dbReference>
<sequence length="275" mass="30259">MSAVTALPTPVAASGTAISPPVIDFQSVGQTFVSSDGSRVEALQGVNLSLRRHEFVSVIGPSGCGKSTLLRLAAGLLMPSSGTVSIFGVPVTAPRDEIGFAFQRPTLLPWLDVIDNITFPMRHKYGRVEQRDVKRANELLETIGLRDFARKRPNELSGGMQQRVAIARALLHDPDILLMDEPFSALDALTRDEMSFELLRIWAERPKTVVFVTHSIQEALLLSDRIVVMSARPGRVSEIIDVPLARPRNLATLSDPVFTQLANEIRVKVFTRKPE</sequence>
<comment type="similarity">
    <text evidence="1">Belongs to the ABC transporter superfamily.</text>
</comment>
<dbReference type="RefSeq" id="WP_286661255.1">
    <property type="nucleotide sequence ID" value="NZ_JASZYV010000003.1"/>
</dbReference>
<dbReference type="EMBL" id="JASZYV010000003">
    <property type="protein sequence ID" value="MDM0046168.1"/>
    <property type="molecule type" value="Genomic_DNA"/>
</dbReference>
<dbReference type="Gene3D" id="3.40.50.300">
    <property type="entry name" value="P-loop containing nucleotide triphosphate hydrolases"/>
    <property type="match status" value="1"/>
</dbReference>
<dbReference type="PROSITE" id="PS50893">
    <property type="entry name" value="ABC_TRANSPORTER_2"/>
    <property type="match status" value="1"/>
</dbReference>
<keyword evidence="8" id="KW-1185">Reference proteome</keyword>
<dbReference type="SMART" id="SM00382">
    <property type="entry name" value="AAA"/>
    <property type="match status" value="1"/>
</dbReference>
<dbReference type="GO" id="GO:0005524">
    <property type="term" value="F:ATP binding"/>
    <property type="evidence" value="ECO:0007669"/>
    <property type="project" value="UniProtKB-KW"/>
</dbReference>
<keyword evidence="4" id="KW-0547">Nucleotide-binding</keyword>
<dbReference type="InterPro" id="IPR050166">
    <property type="entry name" value="ABC_transporter_ATP-bind"/>
</dbReference>
<evidence type="ECO:0000313" key="8">
    <source>
        <dbReference type="Proteomes" id="UP001174908"/>
    </source>
</evidence>
<evidence type="ECO:0000313" key="7">
    <source>
        <dbReference type="EMBL" id="MDM0046168.1"/>
    </source>
</evidence>
<dbReference type="InterPro" id="IPR027417">
    <property type="entry name" value="P-loop_NTPase"/>
</dbReference>
<dbReference type="PANTHER" id="PTHR42788">
    <property type="entry name" value="TAURINE IMPORT ATP-BINDING PROTEIN-RELATED"/>
    <property type="match status" value="1"/>
</dbReference>
<dbReference type="SUPFAM" id="SSF52540">
    <property type="entry name" value="P-loop containing nucleoside triphosphate hydrolases"/>
    <property type="match status" value="1"/>
</dbReference>
<gene>
    <name evidence="7" type="ORF">QTH91_16880</name>
</gene>
<keyword evidence="2" id="KW-0813">Transport</keyword>
<evidence type="ECO:0000256" key="5">
    <source>
        <dbReference type="ARBA" id="ARBA00022840"/>
    </source>
</evidence>
<dbReference type="Proteomes" id="UP001174908">
    <property type="component" value="Unassembled WGS sequence"/>
</dbReference>
<keyword evidence="5 7" id="KW-0067">ATP-binding</keyword>
<feature type="domain" description="ABC transporter" evidence="6">
    <location>
        <begin position="23"/>
        <end position="256"/>
    </location>
</feature>
<evidence type="ECO:0000256" key="2">
    <source>
        <dbReference type="ARBA" id="ARBA00022448"/>
    </source>
</evidence>
<comment type="caution">
    <text evidence="7">The sequence shown here is derived from an EMBL/GenBank/DDBJ whole genome shotgun (WGS) entry which is preliminary data.</text>
</comment>
<dbReference type="Pfam" id="PF00005">
    <property type="entry name" value="ABC_tran"/>
    <property type="match status" value="1"/>
</dbReference>
<accession>A0ABT7NDZ2</accession>
<evidence type="ECO:0000259" key="6">
    <source>
        <dbReference type="PROSITE" id="PS50893"/>
    </source>
</evidence>
<evidence type="ECO:0000256" key="4">
    <source>
        <dbReference type="ARBA" id="ARBA00022741"/>
    </source>
</evidence>
<dbReference type="InterPro" id="IPR003593">
    <property type="entry name" value="AAA+_ATPase"/>
</dbReference>
<dbReference type="InterPro" id="IPR017871">
    <property type="entry name" value="ABC_transporter-like_CS"/>
</dbReference>
<keyword evidence="3" id="KW-1003">Cell membrane</keyword>
<organism evidence="7 8">
    <name type="scientific">Variovorax dokdonensis</name>
    <dbReference type="NCBI Taxonomy" id="344883"/>
    <lineage>
        <taxon>Bacteria</taxon>
        <taxon>Pseudomonadati</taxon>
        <taxon>Pseudomonadota</taxon>
        <taxon>Betaproteobacteria</taxon>
        <taxon>Burkholderiales</taxon>
        <taxon>Comamonadaceae</taxon>
        <taxon>Variovorax</taxon>
    </lineage>
</organism>